<dbReference type="Pfam" id="PF07690">
    <property type="entry name" value="MFS_1"/>
    <property type="match status" value="1"/>
</dbReference>
<dbReference type="InterPro" id="IPR011701">
    <property type="entry name" value="MFS"/>
</dbReference>
<feature type="transmembrane region" description="Helical" evidence="8">
    <location>
        <begin position="29"/>
        <end position="52"/>
    </location>
</feature>
<proteinExistence type="predicted"/>
<dbReference type="Proteomes" id="UP000238362">
    <property type="component" value="Unassembled WGS sequence"/>
</dbReference>
<comment type="caution">
    <text evidence="9">The sequence shown here is derived from an EMBL/GenBank/DDBJ whole genome shotgun (WGS) entry which is preliminary data.</text>
</comment>
<feature type="transmembrane region" description="Helical" evidence="8">
    <location>
        <begin position="419"/>
        <end position="440"/>
    </location>
</feature>
<feature type="transmembrane region" description="Helical" evidence="8">
    <location>
        <begin position="160"/>
        <end position="179"/>
    </location>
</feature>
<evidence type="ECO:0000313" key="9">
    <source>
        <dbReference type="EMBL" id="PRX50211.1"/>
    </source>
</evidence>
<evidence type="ECO:0000256" key="5">
    <source>
        <dbReference type="ARBA" id="ARBA00022989"/>
    </source>
</evidence>
<feature type="transmembrane region" description="Helical" evidence="8">
    <location>
        <begin position="238"/>
        <end position="256"/>
    </location>
</feature>
<sequence length="492" mass="50151">MDAGTRVGAGGRNRLAAALTRGPVEVLDFVLPLWAGGVLGASAAQVGLLVALETLVSLLARPIAGHLADRTDRAGLAAVGAAGYGLSFAGYAVAPGLGLAFAAAAVGGAGGALFWVALRARVGEGLAGDSGAYSALFAAEGVGTWIAFAAGLSLVPIIDYRGVFALGAVACAVAAAVLLRERGATPVPDGGPVSAGGLGRRLRPMLALVAVTALAESGVALLLLLHLQRGHDLELGEIAAVFLPGFIVYSTLPDFLHRFVVRWGRTRVLVLALLCSAGFAAGLSFAPNPWVIGGMWILSAVAFAAAIPVEQAVIAEAAGGSLGRGMGIYETAMLLGATVGTATAGALYSAGDGWRYACLGAAALLLGGTVAVRPALRALGVVERPAPPGPGPGRPESGPGRQPKARPGRKPPRPRIGGWFRHVGIYVVVQAALAVAGYSWPVETVFGGPHDPGWFWNSSGHWLLNAGRLWTAVLVVDTVWTWGAVLLRRYSY</sequence>
<dbReference type="SUPFAM" id="SSF103473">
    <property type="entry name" value="MFS general substrate transporter"/>
    <property type="match status" value="1"/>
</dbReference>
<accession>A0A2T0M0V2</accession>
<keyword evidence="2" id="KW-0813">Transport</keyword>
<evidence type="ECO:0000256" key="6">
    <source>
        <dbReference type="ARBA" id="ARBA00023136"/>
    </source>
</evidence>
<evidence type="ECO:0000256" key="1">
    <source>
        <dbReference type="ARBA" id="ARBA00004651"/>
    </source>
</evidence>
<feature type="transmembrane region" description="Helical" evidence="8">
    <location>
        <begin position="99"/>
        <end position="118"/>
    </location>
</feature>
<feature type="region of interest" description="Disordered" evidence="7">
    <location>
        <begin position="383"/>
        <end position="415"/>
    </location>
</feature>
<dbReference type="PANTHER" id="PTHR23517">
    <property type="entry name" value="RESISTANCE PROTEIN MDTM, PUTATIVE-RELATED-RELATED"/>
    <property type="match status" value="1"/>
</dbReference>
<keyword evidence="3" id="KW-1003">Cell membrane</keyword>
<feature type="compositionally biased region" description="Basic residues" evidence="7">
    <location>
        <begin position="403"/>
        <end position="413"/>
    </location>
</feature>
<evidence type="ECO:0000256" key="2">
    <source>
        <dbReference type="ARBA" id="ARBA00022448"/>
    </source>
</evidence>
<feature type="transmembrane region" description="Helical" evidence="8">
    <location>
        <begin position="292"/>
        <end position="315"/>
    </location>
</feature>
<feature type="transmembrane region" description="Helical" evidence="8">
    <location>
        <begin position="354"/>
        <end position="376"/>
    </location>
</feature>
<comment type="subcellular location">
    <subcellularLocation>
        <location evidence="1">Cell membrane</location>
        <topology evidence="1">Multi-pass membrane protein</topology>
    </subcellularLocation>
</comment>
<feature type="transmembrane region" description="Helical" evidence="8">
    <location>
        <begin position="327"/>
        <end position="348"/>
    </location>
</feature>
<organism evidence="9 10">
    <name type="scientific">Prauserella shujinwangii</name>
    <dbReference type="NCBI Taxonomy" id="1453103"/>
    <lineage>
        <taxon>Bacteria</taxon>
        <taxon>Bacillati</taxon>
        <taxon>Actinomycetota</taxon>
        <taxon>Actinomycetes</taxon>
        <taxon>Pseudonocardiales</taxon>
        <taxon>Pseudonocardiaceae</taxon>
        <taxon>Prauserella</taxon>
    </lineage>
</organism>
<evidence type="ECO:0000313" key="10">
    <source>
        <dbReference type="Proteomes" id="UP000238362"/>
    </source>
</evidence>
<evidence type="ECO:0000256" key="4">
    <source>
        <dbReference type="ARBA" id="ARBA00022692"/>
    </source>
</evidence>
<reference evidence="9 10" key="1">
    <citation type="submission" date="2018-03" db="EMBL/GenBank/DDBJ databases">
        <title>Genomic Encyclopedia of Type Strains, Phase III (KMG-III): the genomes of soil and plant-associated and newly described type strains.</title>
        <authorList>
            <person name="Whitman W."/>
        </authorList>
    </citation>
    <scope>NUCLEOTIDE SEQUENCE [LARGE SCALE GENOMIC DNA]</scope>
    <source>
        <strain evidence="9 10">CGMCC 4.7125</strain>
    </source>
</reference>
<feature type="transmembrane region" description="Helical" evidence="8">
    <location>
        <begin position="268"/>
        <end position="286"/>
    </location>
</feature>
<protein>
    <submittedName>
        <fullName evidence="9">Putative MFS family arabinose efflux permease</fullName>
    </submittedName>
</protein>
<dbReference type="AlphaFoldDB" id="A0A2T0M0V2"/>
<evidence type="ECO:0000256" key="8">
    <source>
        <dbReference type="SAM" id="Phobius"/>
    </source>
</evidence>
<name>A0A2T0M0V2_9PSEU</name>
<keyword evidence="6 8" id="KW-0472">Membrane</keyword>
<evidence type="ECO:0000256" key="3">
    <source>
        <dbReference type="ARBA" id="ARBA00022475"/>
    </source>
</evidence>
<dbReference type="GO" id="GO:0005886">
    <property type="term" value="C:plasma membrane"/>
    <property type="evidence" value="ECO:0007669"/>
    <property type="project" value="UniProtKB-SubCell"/>
</dbReference>
<dbReference type="RefSeq" id="WP_106177319.1">
    <property type="nucleotide sequence ID" value="NZ_PVNH01000002.1"/>
</dbReference>
<gene>
    <name evidence="9" type="ORF">B0I33_102330</name>
</gene>
<evidence type="ECO:0000256" key="7">
    <source>
        <dbReference type="SAM" id="MobiDB-lite"/>
    </source>
</evidence>
<keyword evidence="10" id="KW-1185">Reference proteome</keyword>
<feature type="transmembrane region" description="Helical" evidence="8">
    <location>
        <begin position="205"/>
        <end position="226"/>
    </location>
</feature>
<dbReference type="InterPro" id="IPR036259">
    <property type="entry name" value="MFS_trans_sf"/>
</dbReference>
<dbReference type="Gene3D" id="1.20.1250.20">
    <property type="entry name" value="MFS general substrate transporter like domains"/>
    <property type="match status" value="2"/>
</dbReference>
<dbReference type="OrthoDB" id="4021502at2"/>
<feature type="transmembrane region" description="Helical" evidence="8">
    <location>
        <begin position="73"/>
        <end position="93"/>
    </location>
</feature>
<keyword evidence="5 8" id="KW-1133">Transmembrane helix</keyword>
<keyword evidence="4 8" id="KW-0812">Transmembrane</keyword>
<dbReference type="EMBL" id="PVNH01000002">
    <property type="protein sequence ID" value="PRX50211.1"/>
    <property type="molecule type" value="Genomic_DNA"/>
</dbReference>
<dbReference type="PANTHER" id="PTHR23517:SF14">
    <property type="entry name" value="PUTATIVE-RELATED"/>
    <property type="match status" value="1"/>
</dbReference>
<dbReference type="GO" id="GO:0022857">
    <property type="term" value="F:transmembrane transporter activity"/>
    <property type="evidence" value="ECO:0007669"/>
    <property type="project" value="InterPro"/>
</dbReference>
<dbReference type="InterPro" id="IPR050171">
    <property type="entry name" value="MFS_Transporters"/>
</dbReference>
<feature type="transmembrane region" description="Helical" evidence="8">
    <location>
        <begin position="469"/>
        <end position="487"/>
    </location>
</feature>
<feature type="transmembrane region" description="Helical" evidence="8">
    <location>
        <begin position="130"/>
        <end position="154"/>
    </location>
</feature>